<dbReference type="InterPro" id="IPR011075">
    <property type="entry name" value="TetR_C"/>
</dbReference>
<dbReference type="Proteomes" id="UP000477739">
    <property type="component" value="Unassembled WGS sequence"/>
</dbReference>
<evidence type="ECO:0000256" key="1">
    <source>
        <dbReference type="ARBA" id="ARBA00023015"/>
    </source>
</evidence>
<name>A0A6L6IPT7_9ENTR</name>
<proteinExistence type="predicted"/>
<evidence type="ECO:0000313" key="6">
    <source>
        <dbReference type="EMBL" id="MTH48235.1"/>
    </source>
</evidence>
<evidence type="ECO:0000313" key="7">
    <source>
        <dbReference type="Proteomes" id="UP000477739"/>
    </source>
</evidence>
<dbReference type="InterPro" id="IPR001647">
    <property type="entry name" value="HTH_TetR"/>
</dbReference>
<dbReference type="PANTHER" id="PTHR47506">
    <property type="entry name" value="TRANSCRIPTIONAL REGULATORY PROTEIN"/>
    <property type="match status" value="1"/>
</dbReference>
<dbReference type="SUPFAM" id="SSF46689">
    <property type="entry name" value="Homeodomain-like"/>
    <property type="match status" value="1"/>
</dbReference>
<dbReference type="AlphaFoldDB" id="A0A6L6IPT7"/>
<dbReference type="SUPFAM" id="SSF48498">
    <property type="entry name" value="Tetracyclin repressor-like, C-terminal domain"/>
    <property type="match status" value="1"/>
</dbReference>
<dbReference type="EMBL" id="WMJZ01000032">
    <property type="protein sequence ID" value="MTH48235.1"/>
    <property type="molecule type" value="Genomic_DNA"/>
</dbReference>
<gene>
    <name evidence="6" type="ORF">GJV78_18640</name>
</gene>
<dbReference type="InterPro" id="IPR036271">
    <property type="entry name" value="Tet_transcr_reg_TetR-rel_C_sf"/>
</dbReference>
<dbReference type="GO" id="GO:0003677">
    <property type="term" value="F:DNA binding"/>
    <property type="evidence" value="ECO:0007669"/>
    <property type="project" value="UniProtKB-UniRule"/>
</dbReference>
<dbReference type="OrthoDB" id="4541465at2"/>
<keyword evidence="3" id="KW-0804">Transcription</keyword>
<dbReference type="Pfam" id="PF16925">
    <property type="entry name" value="TetR_C_13"/>
    <property type="match status" value="1"/>
</dbReference>
<comment type="caution">
    <text evidence="6">The sequence shown here is derived from an EMBL/GenBank/DDBJ whole genome shotgun (WGS) entry which is preliminary data.</text>
</comment>
<dbReference type="Gene3D" id="1.10.357.10">
    <property type="entry name" value="Tetracycline Repressor, domain 2"/>
    <property type="match status" value="1"/>
</dbReference>
<evidence type="ECO:0000256" key="2">
    <source>
        <dbReference type="ARBA" id="ARBA00023125"/>
    </source>
</evidence>
<dbReference type="PANTHER" id="PTHR47506:SF6">
    <property type="entry name" value="HTH-TYPE TRANSCRIPTIONAL REPRESSOR NEMR"/>
    <property type="match status" value="1"/>
</dbReference>
<protein>
    <submittedName>
        <fullName evidence="6">TetR family transcriptional regulator</fullName>
    </submittedName>
</protein>
<sequence length="199" mass="22005">MKKQTECDTREHLLATGERLCIQRGFIGMGLSELLSTAGVPKGSFYHYFRSKEAFGVAMLERYYAAYHRRMAAHFAAGGGDYRQRILAWYQETLDQFRLQGILSGCLTVKLSAEICDLSEDMRAAVDKGTARIVTLLAQALEQGRACGCLTLTGEPKQQAQVLYALWLGANLHAKISRSAFPLESGLAHVKKFIATPAQ</sequence>
<dbReference type="PROSITE" id="PS50977">
    <property type="entry name" value="HTH_TETR_2"/>
    <property type="match status" value="1"/>
</dbReference>
<organism evidence="6 7">
    <name type="scientific">Intestinirhabdus alba</name>
    <dbReference type="NCBI Taxonomy" id="2899544"/>
    <lineage>
        <taxon>Bacteria</taxon>
        <taxon>Pseudomonadati</taxon>
        <taxon>Pseudomonadota</taxon>
        <taxon>Gammaproteobacteria</taxon>
        <taxon>Enterobacterales</taxon>
        <taxon>Enterobacteriaceae</taxon>
        <taxon>Intestinirhabdus</taxon>
    </lineage>
</organism>
<accession>A0A6L6IPT7</accession>
<keyword evidence="7" id="KW-1185">Reference proteome</keyword>
<dbReference type="Pfam" id="PF00440">
    <property type="entry name" value="TetR_N"/>
    <property type="match status" value="1"/>
</dbReference>
<dbReference type="InterPro" id="IPR009057">
    <property type="entry name" value="Homeodomain-like_sf"/>
</dbReference>
<evidence type="ECO:0000256" key="3">
    <source>
        <dbReference type="ARBA" id="ARBA00023163"/>
    </source>
</evidence>
<feature type="domain" description="HTH tetR-type" evidence="5">
    <location>
        <begin position="7"/>
        <end position="67"/>
    </location>
</feature>
<keyword evidence="2 4" id="KW-0238">DNA-binding</keyword>
<dbReference type="RefSeq" id="WP_155109719.1">
    <property type="nucleotide sequence ID" value="NZ_WMJZ01000032.1"/>
</dbReference>
<evidence type="ECO:0000256" key="4">
    <source>
        <dbReference type="PROSITE-ProRule" id="PRU00335"/>
    </source>
</evidence>
<dbReference type="PRINTS" id="PR00455">
    <property type="entry name" value="HTHTETR"/>
</dbReference>
<evidence type="ECO:0000259" key="5">
    <source>
        <dbReference type="PROSITE" id="PS50977"/>
    </source>
</evidence>
<reference evidence="6 7" key="1">
    <citation type="submission" date="2019-11" db="EMBL/GenBank/DDBJ databases">
        <title>Escherichia alba sp. nov. isolated from the gut of plastic-eating superworms Zophobas atratus.</title>
        <authorList>
            <person name="Yang Y."/>
        </authorList>
    </citation>
    <scope>NUCLEOTIDE SEQUENCE [LARGE SCALE GENOMIC DNA]</scope>
    <source>
        <strain evidence="7">BIT-B35</strain>
    </source>
</reference>
<feature type="DNA-binding region" description="H-T-H motif" evidence="4">
    <location>
        <begin position="30"/>
        <end position="49"/>
    </location>
</feature>
<keyword evidence="1" id="KW-0805">Transcription regulation</keyword>